<name>A0A5B0N626_PUCGR</name>
<protein>
    <recommendedName>
        <fullName evidence="3">tRNA pseudouridine(55) synthase</fullName>
        <ecNumber evidence="3">5.4.99.25</ecNumber>
    </recommendedName>
</protein>
<evidence type="ECO:0000256" key="6">
    <source>
        <dbReference type="SAM" id="MobiDB-lite"/>
    </source>
</evidence>
<evidence type="ECO:0000256" key="3">
    <source>
        <dbReference type="ARBA" id="ARBA00012787"/>
    </source>
</evidence>
<feature type="compositionally biased region" description="Polar residues" evidence="6">
    <location>
        <begin position="383"/>
        <end position="399"/>
    </location>
</feature>
<dbReference type="PANTHER" id="PTHR13767:SF2">
    <property type="entry name" value="PSEUDOURIDYLATE SYNTHASE TRUB1"/>
    <property type="match status" value="1"/>
</dbReference>
<reference evidence="10 11" key="1">
    <citation type="submission" date="2019-05" db="EMBL/GenBank/DDBJ databases">
        <title>Emergence of the Ug99 lineage of the wheat stem rust pathogen through somatic hybridization.</title>
        <authorList>
            <person name="Li F."/>
            <person name="Upadhyaya N.M."/>
            <person name="Sperschneider J."/>
            <person name="Matny O."/>
            <person name="Nguyen-Phuc H."/>
            <person name="Mago R."/>
            <person name="Raley C."/>
            <person name="Miller M.E."/>
            <person name="Silverstein K.A.T."/>
            <person name="Henningsen E."/>
            <person name="Hirsch C.D."/>
            <person name="Visser B."/>
            <person name="Pretorius Z.A."/>
            <person name="Steffenson B.J."/>
            <person name="Schwessinger B."/>
            <person name="Dodds P.N."/>
            <person name="Figueroa M."/>
        </authorList>
    </citation>
    <scope>NUCLEOTIDE SEQUENCE [LARGE SCALE GENOMIC DNA]</scope>
    <source>
        <strain evidence="9">21-0</strain>
        <strain evidence="8 11">Ug99</strain>
    </source>
</reference>
<dbReference type="AlphaFoldDB" id="A0A5B0N626"/>
<keyword evidence="4" id="KW-0819">tRNA processing</keyword>
<dbReference type="Proteomes" id="UP000324748">
    <property type="component" value="Unassembled WGS sequence"/>
</dbReference>
<evidence type="ECO:0000256" key="5">
    <source>
        <dbReference type="ARBA" id="ARBA00023235"/>
    </source>
</evidence>
<dbReference type="GO" id="GO:0003723">
    <property type="term" value="F:RNA binding"/>
    <property type="evidence" value="ECO:0007669"/>
    <property type="project" value="InterPro"/>
</dbReference>
<dbReference type="InterPro" id="IPR002501">
    <property type="entry name" value="PsdUridine_synth_N"/>
</dbReference>
<evidence type="ECO:0000256" key="1">
    <source>
        <dbReference type="ARBA" id="ARBA00001166"/>
    </source>
</evidence>
<gene>
    <name evidence="9" type="ORF">PGT21_034721</name>
    <name evidence="8" type="ORF">PGTUg99_019597</name>
</gene>
<organism evidence="9 10">
    <name type="scientific">Puccinia graminis f. sp. tritici</name>
    <dbReference type="NCBI Taxonomy" id="56615"/>
    <lineage>
        <taxon>Eukaryota</taxon>
        <taxon>Fungi</taxon>
        <taxon>Dikarya</taxon>
        <taxon>Basidiomycota</taxon>
        <taxon>Pucciniomycotina</taxon>
        <taxon>Pucciniomycetes</taxon>
        <taxon>Pucciniales</taxon>
        <taxon>Pucciniaceae</taxon>
        <taxon>Puccinia</taxon>
    </lineage>
</organism>
<evidence type="ECO:0000313" key="8">
    <source>
        <dbReference type="EMBL" id="KAA1073011.1"/>
    </source>
</evidence>
<comment type="caution">
    <text evidence="9">The sequence shown here is derived from an EMBL/GenBank/DDBJ whole genome shotgun (WGS) entry which is preliminary data.</text>
</comment>
<dbReference type="Gene3D" id="3.30.2350.10">
    <property type="entry name" value="Pseudouridine synthase"/>
    <property type="match status" value="1"/>
</dbReference>
<comment type="catalytic activity">
    <reaction evidence="1">
        <text>a uridine in mRNA = a pseudouridine in mRNA</text>
        <dbReference type="Rhea" id="RHEA:56644"/>
        <dbReference type="Rhea" id="RHEA-COMP:14658"/>
        <dbReference type="Rhea" id="RHEA-COMP:14659"/>
        <dbReference type="ChEBI" id="CHEBI:65314"/>
        <dbReference type="ChEBI" id="CHEBI:65315"/>
    </reaction>
</comment>
<dbReference type="GO" id="GO:0160148">
    <property type="term" value="F:tRNA pseudouridine(55) synthase activity"/>
    <property type="evidence" value="ECO:0007669"/>
    <property type="project" value="UniProtKB-EC"/>
</dbReference>
<dbReference type="GO" id="GO:1990481">
    <property type="term" value="P:mRNA pseudouridine synthesis"/>
    <property type="evidence" value="ECO:0007669"/>
    <property type="project" value="TreeGrafter"/>
</dbReference>
<dbReference type="OrthoDB" id="9995526at2759"/>
<keyword evidence="5" id="KW-0413">Isomerase</keyword>
<feature type="compositionally biased region" description="Basic and acidic residues" evidence="6">
    <location>
        <begin position="319"/>
        <end position="351"/>
    </location>
</feature>
<dbReference type="PANTHER" id="PTHR13767">
    <property type="entry name" value="TRNA-PSEUDOURIDINE SYNTHASE"/>
    <property type="match status" value="1"/>
</dbReference>
<dbReference type="SUPFAM" id="SSF55120">
    <property type="entry name" value="Pseudouridine synthase"/>
    <property type="match status" value="1"/>
</dbReference>
<evidence type="ECO:0000313" key="11">
    <source>
        <dbReference type="Proteomes" id="UP000325313"/>
    </source>
</evidence>
<dbReference type="Proteomes" id="UP000325313">
    <property type="component" value="Unassembled WGS sequence"/>
</dbReference>
<dbReference type="EMBL" id="VDEP01000475">
    <property type="protein sequence ID" value="KAA1073011.1"/>
    <property type="molecule type" value="Genomic_DNA"/>
</dbReference>
<dbReference type="GO" id="GO:0006400">
    <property type="term" value="P:tRNA modification"/>
    <property type="evidence" value="ECO:0007669"/>
    <property type="project" value="TreeGrafter"/>
</dbReference>
<sequence>MISVRHFSGRPPLSSLTGLTPDWTTTRSCNLAIPKDLGRRSFSKMGEPIGPAPSSSSIADFHKRPLSGLFAINKPSGTISMTLLESLKELFLSSKLFVDNPEPFQIEKTTGVKKSRKNKYWQKKNQAKAIKIGQGGTLDPLASGVLIIGLNSATKKLSNFLDCSKAYRTTGILGCKTDSYDSDGKTVGLAAWKHVKPEDIRRECGLIKGEHWQIPPIYSALKMDGKPLYEYARNNIPLPRAIEARRCEISEIRMVEWKEAGEHAYKWPTKMMSEEDSKIFQRAEHLVQQTGVVKGNNSTSLVVPPKQEAQEETNTTLHESSKRELPLEQEAEKESKKIKLEEVKEIKKGESDQPNDPTTPKLEEGNDPKIVKPEDGSSRVDDAQSSTNDPPIGQENTDGVTMEDNGKSPVFTLEMTVSSGTYVRTIVHDIGQAVSSAATVVSLIRTRQGDFCLDPPPKDPHGDDSKSLGCIEWSVFENAIQARSSGSDYPVDQAGFREWERELLKHIQV</sequence>
<dbReference type="EMBL" id="VSWC01000118">
    <property type="protein sequence ID" value="KAA1084717.1"/>
    <property type="molecule type" value="Genomic_DNA"/>
</dbReference>
<dbReference type="InterPro" id="IPR014780">
    <property type="entry name" value="tRNA_psdUridine_synth_TruB"/>
</dbReference>
<comment type="similarity">
    <text evidence="2">Belongs to the pseudouridine synthase TruB family.</text>
</comment>
<feature type="compositionally biased region" description="Basic and acidic residues" evidence="6">
    <location>
        <begin position="361"/>
        <end position="382"/>
    </location>
</feature>
<keyword evidence="10" id="KW-1185">Reference proteome</keyword>
<evidence type="ECO:0000256" key="2">
    <source>
        <dbReference type="ARBA" id="ARBA00008999"/>
    </source>
</evidence>
<proteinExistence type="inferred from homology"/>
<evidence type="ECO:0000259" key="7">
    <source>
        <dbReference type="Pfam" id="PF01509"/>
    </source>
</evidence>
<feature type="domain" description="Pseudouridine synthase II N-terminal" evidence="7">
    <location>
        <begin position="125"/>
        <end position="260"/>
    </location>
</feature>
<evidence type="ECO:0000313" key="10">
    <source>
        <dbReference type="Proteomes" id="UP000324748"/>
    </source>
</evidence>
<dbReference type="InterPro" id="IPR020103">
    <property type="entry name" value="PsdUridine_synth_cat_dom_sf"/>
</dbReference>
<feature type="region of interest" description="Disordered" evidence="6">
    <location>
        <begin position="296"/>
        <end position="406"/>
    </location>
</feature>
<evidence type="ECO:0000313" key="9">
    <source>
        <dbReference type="EMBL" id="KAA1084717.1"/>
    </source>
</evidence>
<accession>A0A5B0N626</accession>
<dbReference type="GO" id="GO:0005634">
    <property type="term" value="C:nucleus"/>
    <property type="evidence" value="ECO:0007669"/>
    <property type="project" value="TreeGrafter"/>
</dbReference>
<dbReference type="Pfam" id="PF01509">
    <property type="entry name" value="TruB_N"/>
    <property type="match status" value="1"/>
</dbReference>
<dbReference type="EC" id="5.4.99.25" evidence="3"/>
<evidence type="ECO:0000256" key="4">
    <source>
        <dbReference type="ARBA" id="ARBA00022694"/>
    </source>
</evidence>